<keyword evidence="1 4" id="KW-0349">Heme</keyword>
<comment type="caution">
    <text evidence="8">The sequence shown here is derived from an EMBL/GenBank/DDBJ whole genome shotgun (WGS) entry which is preliminary data.</text>
</comment>
<dbReference type="GO" id="GO:0046872">
    <property type="term" value="F:metal ion binding"/>
    <property type="evidence" value="ECO:0007669"/>
    <property type="project" value="UniProtKB-KW"/>
</dbReference>
<dbReference type="AlphaFoldDB" id="A0A9D6L9D3"/>
<gene>
    <name evidence="8" type="ORF">HY076_07135</name>
</gene>
<evidence type="ECO:0000313" key="9">
    <source>
        <dbReference type="Proteomes" id="UP000807850"/>
    </source>
</evidence>
<dbReference type="InterPro" id="IPR009056">
    <property type="entry name" value="Cyt_c-like_dom"/>
</dbReference>
<dbReference type="Gene3D" id="2.130.10.10">
    <property type="entry name" value="YVTN repeat-like/Quinoprotein amine dehydrogenase"/>
    <property type="match status" value="2"/>
</dbReference>
<dbReference type="SUPFAM" id="SSF63829">
    <property type="entry name" value="Calcium-dependent phosphotriesterase"/>
    <property type="match status" value="1"/>
</dbReference>
<evidence type="ECO:0000256" key="3">
    <source>
        <dbReference type="ARBA" id="ARBA00023004"/>
    </source>
</evidence>
<dbReference type="PROSITE" id="PS51007">
    <property type="entry name" value="CYTC"/>
    <property type="match status" value="2"/>
</dbReference>
<evidence type="ECO:0000256" key="2">
    <source>
        <dbReference type="ARBA" id="ARBA00022723"/>
    </source>
</evidence>
<evidence type="ECO:0000256" key="4">
    <source>
        <dbReference type="PROSITE-ProRule" id="PRU00433"/>
    </source>
</evidence>
<keyword evidence="6" id="KW-0732">Signal</keyword>
<dbReference type="GO" id="GO:0020037">
    <property type="term" value="F:heme binding"/>
    <property type="evidence" value="ECO:0007669"/>
    <property type="project" value="InterPro"/>
</dbReference>
<dbReference type="EMBL" id="JACQAY010000232">
    <property type="protein sequence ID" value="MBI3540030.1"/>
    <property type="molecule type" value="Genomic_DNA"/>
</dbReference>
<dbReference type="InterPro" id="IPR019405">
    <property type="entry name" value="Lactonase_7-beta_prop"/>
</dbReference>
<feature type="signal peptide" evidence="6">
    <location>
        <begin position="1"/>
        <end position="20"/>
    </location>
</feature>
<feature type="compositionally biased region" description="Polar residues" evidence="5">
    <location>
        <begin position="216"/>
        <end position="229"/>
    </location>
</feature>
<dbReference type="PANTHER" id="PTHR47197:SF3">
    <property type="entry name" value="DIHYDRO-HEME D1 DEHYDROGENASE"/>
    <property type="match status" value="1"/>
</dbReference>
<dbReference type="Gene3D" id="2.60.40.4070">
    <property type="match status" value="1"/>
</dbReference>
<sequence length="952" mass="100771">MRRISLVIAALVLAIGIAAAPRHLASHTQSGQDFVHFEAAHVRPASMTPDGNRLLVVNTPDNRLAVFDLTGAAPARIAEIPVGLEPVAVSALDNNTAWVVNGISNDVSVVDLTAMHVVATIHVGAEPNDVVFAGSPTRAYVSVSLEDAIKVYDPATLAEVATVPVNAHKPRGLARNAAGTLVYASMLQGGNRTSVLPASLAAGNIPDDPNFPRTAGNKQGNPNYPNQDSPRPAVGAVIQYLDSGPSGAGWYDEYAGYWSDSVPYTQTEVDVAEINTSSNTVSRNFGQIGSTEFGVAVNPVDGKIAVVGMQARNNFRFEPKVRGYLVETRLSFVAAGNGFVTNRILNPHITYLNLSGLVINPGTQTERDSAIATPTGVAWAASGGRVYVTSLSTNKLAVIDPAGSGSTSEMKARIRTVAGPTGVVVDDTRGLIYVVGRFHNQLETFSSAHMDSVAVAAIGFDPTPDDIVNGRKFFYGGFTSSHGDQSCASCHVFGDTDNLPWDLGDPAGAYTPPPDPNPLGLKGFDPEKGPMTTQTLRGLTSTEPLHWRGDRADLSAFNPAFNSLLGHSTGALPDSEKAAFNAFVMPLAYPSNPNQYLNDSLTDAPSGQPSAERGRTFFMNENVDGQRCVDCHNLPAGTNRQMVAATSLGIDQDMKVPQLRNLYTKTGFTNAAGATKRASGYTNDGTIDHVFAFLQDPRFNFGPVQTADDTRRDVAAYLTSFDTGTAPAVGFQVTFNGSGNPTGVAQVDTLETVYAHNRCDVIAKGTVGGVARGWVYIGGDQWTSDVYAETNLTTAQLIALASSPATALTVTGVPKGSGVRMGVDRDRDGFRDRDEIEAGSDPADPASIPPAGVAALLRRAGEGIEMVKPNPASGPAEIVFSIARAGRIDVEVYDLLGRATRTVARGAWFTAGRHSVVWDGRRDGGRDAGTGVYFVRVRSDHGAWTRMVTMHR</sequence>
<dbReference type="InterPro" id="IPR051200">
    <property type="entry name" value="Host-pathogen_enzymatic-act"/>
</dbReference>
<dbReference type="InterPro" id="IPR011045">
    <property type="entry name" value="N2O_reductase_N"/>
</dbReference>
<feature type="domain" description="Cytochrome c" evidence="7">
    <location>
        <begin position="609"/>
        <end position="722"/>
    </location>
</feature>
<feature type="region of interest" description="Disordered" evidence="5">
    <location>
        <begin position="203"/>
        <end position="230"/>
    </location>
</feature>
<accession>A0A9D6L9D3</accession>
<dbReference type="InterPro" id="IPR015943">
    <property type="entry name" value="WD40/YVTN_repeat-like_dom_sf"/>
</dbReference>
<keyword evidence="2 4" id="KW-0479">Metal-binding</keyword>
<proteinExistence type="predicted"/>
<protein>
    <submittedName>
        <fullName evidence="8">Beta-propeller fold lactonase family protein</fullName>
    </submittedName>
</protein>
<feature type="domain" description="Cytochrome c" evidence="7">
    <location>
        <begin position="465"/>
        <end position="588"/>
    </location>
</feature>
<dbReference type="InterPro" id="IPR011964">
    <property type="entry name" value="YVTN_b-propeller_repeat"/>
</dbReference>
<evidence type="ECO:0000256" key="1">
    <source>
        <dbReference type="ARBA" id="ARBA00022617"/>
    </source>
</evidence>
<reference evidence="8" key="1">
    <citation type="submission" date="2020-07" db="EMBL/GenBank/DDBJ databases">
        <title>Huge and variable diversity of episymbiotic CPR bacteria and DPANN archaea in groundwater ecosystems.</title>
        <authorList>
            <person name="He C.Y."/>
            <person name="Keren R."/>
            <person name="Whittaker M."/>
            <person name="Farag I.F."/>
            <person name="Doudna J."/>
            <person name="Cate J.H.D."/>
            <person name="Banfield J.F."/>
        </authorList>
    </citation>
    <scope>NUCLEOTIDE SEQUENCE</scope>
    <source>
        <strain evidence="8">NC_groundwater_928_Pr1_S-0.2um_72_17</strain>
    </source>
</reference>
<evidence type="ECO:0000313" key="8">
    <source>
        <dbReference type="EMBL" id="MBI3540030.1"/>
    </source>
</evidence>
<dbReference type="SUPFAM" id="SSF50974">
    <property type="entry name" value="Nitrous oxide reductase, N-terminal domain"/>
    <property type="match status" value="1"/>
</dbReference>
<feature type="compositionally biased region" description="Basic and acidic residues" evidence="5">
    <location>
        <begin position="822"/>
        <end position="836"/>
    </location>
</feature>
<dbReference type="NCBIfam" id="TIGR02276">
    <property type="entry name" value="beta_rpt_yvtn"/>
    <property type="match status" value="1"/>
</dbReference>
<keyword evidence="3 4" id="KW-0408">Iron</keyword>
<feature type="chain" id="PRO_5039667363" evidence="6">
    <location>
        <begin position="21"/>
        <end position="952"/>
    </location>
</feature>
<dbReference type="Pfam" id="PF10282">
    <property type="entry name" value="Lactonase"/>
    <property type="match status" value="1"/>
</dbReference>
<dbReference type="GO" id="GO:0009055">
    <property type="term" value="F:electron transfer activity"/>
    <property type="evidence" value="ECO:0007669"/>
    <property type="project" value="InterPro"/>
</dbReference>
<dbReference type="Gene3D" id="1.10.760.10">
    <property type="entry name" value="Cytochrome c-like domain"/>
    <property type="match status" value="1"/>
</dbReference>
<dbReference type="PANTHER" id="PTHR47197">
    <property type="entry name" value="PROTEIN NIRF"/>
    <property type="match status" value="1"/>
</dbReference>
<evidence type="ECO:0000259" key="7">
    <source>
        <dbReference type="PROSITE" id="PS51007"/>
    </source>
</evidence>
<evidence type="ECO:0000256" key="5">
    <source>
        <dbReference type="SAM" id="MobiDB-lite"/>
    </source>
</evidence>
<dbReference type="SUPFAM" id="SSF46626">
    <property type="entry name" value="Cytochrome c"/>
    <property type="match status" value="2"/>
</dbReference>
<organism evidence="8 9">
    <name type="scientific">Eiseniibacteriota bacterium</name>
    <dbReference type="NCBI Taxonomy" id="2212470"/>
    <lineage>
        <taxon>Bacteria</taxon>
        <taxon>Candidatus Eiseniibacteriota</taxon>
    </lineage>
</organism>
<evidence type="ECO:0000256" key="6">
    <source>
        <dbReference type="SAM" id="SignalP"/>
    </source>
</evidence>
<feature type="compositionally biased region" description="Low complexity" evidence="5">
    <location>
        <begin position="839"/>
        <end position="849"/>
    </location>
</feature>
<name>A0A9D6L9D3_UNCEI</name>
<feature type="region of interest" description="Disordered" evidence="5">
    <location>
        <begin position="821"/>
        <end position="849"/>
    </location>
</feature>
<dbReference type="InterPro" id="IPR036909">
    <property type="entry name" value="Cyt_c-like_dom_sf"/>
</dbReference>
<dbReference type="Proteomes" id="UP000807850">
    <property type="component" value="Unassembled WGS sequence"/>
</dbReference>